<feature type="transmembrane region" description="Helical" evidence="6">
    <location>
        <begin position="233"/>
        <end position="255"/>
    </location>
</feature>
<evidence type="ECO:0000256" key="4">
    <source>
        <dbReference type="ARBA" id="ARBA00023136"/>
    </source>
</evidence>
<evidence type="ECO:0000256" key="1">
    <source>
        <dbReference type="ARBA" id="ARBA00004141"/>
    </source>
</evidence>
<dbReference type="PANTHER" id="PTHR21191">
    <property type="entry name" value="AQUAPORIN"/>
    <property type="match status" value="1"/>
</dbReference>
<protein>
    <recommendedName>
        <fullName evidence="9">Aquaporin</fullName>
    </recommendedName>
</protein>
<evidence type="ECO:0000256" key="5">
    <source>
        <dbReference type="SAM" id="MobiDB-lite"/>
    </source>
</evidence>
<dbReference type="InterPro" id="IPR051883">
    <property type="entry name" value="AQP11/12_channel"/>
</dbReference>
<keyword evidence="3 6" id="KW-1133">Transmembrane helix</keyword>
<keyword evidence="4 6" id="KW-0472">Membrane</keyword>
<dbReference type="GO" id="GO:0015267">
    <property type="term" value="F:channel activity"/>
    <property type="evidence" value="ECO:0007669"/>
    <property type="project" value="TreeGrafter"/>
</dbReference>
<comment type="caution">
    <text evidence="7">The sequence shown here is derived from an EMBL/GenBank/DDBJ whole genome shotgun (WGS) entry which is preliminary data.</text>
</comment>
<organism evidence="7 8">
    <name type="scientific">Caenorhabditis nigoni</name>
    <dbReference type="NCBI Taxonomy" id="1611254"/>
    <lineage>
        <taxon>Eukaryota</taxon>
        <taxon>Metazoa</taxon>
        <taxon>Ecdysozoa</taxon>
        <taxon>Nematoda</taxon>
        <taxon>Chromadorea</taxon>
        <taxon>Rhabditida</taxon>
        <taxon>Rhabditina</taxon>
        <taxon>Rhabditomorpha</taxon>
        <taxon>Rhabditoidea</taxon>
        <taxon>Rhabditidae</taxon>
        <taxon>Peloderinae</taxon>
        <taxon>Caenorhabditis</taxon>
    </lineage>
</organism>
<reference evidence="8" key="1">
    <citation type="submission" date="2017-10" db="EMBL/GenBank/DDBJ databases">
        <title>Rapid genome shrinkage in a self-fertile nematode reveals novel sperm competition proteins.</title>
        <authorList>
            <person name="Yin D."/>
            <person name="Schwarz E.M."/>
            <person name="Thomas C.G."/>
            <person name="Felde R.L."/>
            <person name="Korf I.F."/>
            <person name="Cutter A.D."/>
            <person name="Schartner C.M."/>
            <person name="Ralston E.J."/>
            <person name="Meyer B.J."/>
            <person name="Haag E.S."/>
        </authorList>
    </citation>
    <scope>NUCLEOTIDE SEQUENCE [LARGE SCALE GENOMIC DNA]</scope>
    <source>
        <strain evidence="8">JU1422</strain>
    </source>
</reference>
<dbReference type="PANTHER" id="PTHR21191:SF16">
    <property type="entry name" value="AQUAPORIN"/>
    <property type="match status" value="1"/>
</dbReference>
<dbReference type="OrthoDB" id="10290187at2759"/>
<feature type="transmembrane region" description="Helical" evidence="6">
    <location>
        <begin position="53"/>
        <end position="74"/>
    </location>
</feature>
<dbReference type="GO" id="GO:0016020">
    <property type="term" value="C:membrane"/>
    <property type="evidence" value="ECO:0007669"/>
    <property type="project" value="UniProtKB-SubCell"/>
</dbReference>
<evidence type="ECO:0000256" key="6">
    <source>
        <dbReference type="SAM" id="Phobius"/>
    </source>
</evidence>
<feature type="compositionally biased region" description="Low complexity" evidence="5">
    <location>
        <begin position="298"/>
        <end position="310"/>
    </location>
</feature>
<feature type="transmembrane region" description="Helical" evidence="6">
    <location>
        <begin position="163"/>
        <end position="181"/>
    </location>
</feature>
<dbReference type="InterPro" id="IPR023271">
    <property type="entry name" value="Aquaporin-like"/>
</dbReference>
<keyword evidence="2 6" id="KW-0812">Transmembrane</keyword>
<dbReference type="AlphaFoldDB" id="A0A2G5UVR6"/>
<evidence type="ECO:0008006" key="9">
    <source>
        <dbReference type="Google" id="ProtNLM"/>
    </source>
</evidence>
<feature type="region of interest" description="Disordered" evidence="5">
    <location>
        <begin position="282"/>
        <end position="310"/>
    </location>
</feature>
<dbReference type="GO" id="GO:0005737">
    <property type="term" value="C:cytoplasm"/>
    <property type="evidence" value="ECO:0007669"/>
    <property type="project" value="TreeGrafter"/>
</dbReference>
<sequence length="310" mass="35190">MEEITEFLKQEWLLPAHTCLTFTVMAFSIGNGIRRLMDFFMSDENRKMKVNEFLSVMVLCCCVYQEAAICKYYGHVAMFIAILIHQRLVQVTSNGGAVNSCIILEECIKKRLVESDVLHLGLLHYSGALFAVIYADLVWLSVFQWTGLTVDSQKCLYRETVELPIAGLVQFIGGFLCRTMLNNLASESRQKWIPFVYATLCTTSHYITGVSGIHPMPAATMLGNCMLIQELSAIKYVLIYCGCLNAGWLSSAVVSDTLHIKSIWRQKFDAEEELQALEAPESPPMRWVGRGNQRRRVPVTQVTQNTRRRR</sequence>
<accession>A0A2G5UVR6</accession>
<gene>
    <name evidence="7" type="primary">Cnig_chr_II.g4280</name>
    <name evidence="7" type="ORF">B9Z55_004280</name>
</gene>
<keyword evidence="8" id="KW-1185">Reference proteome</keyword>
<feature type="transmembrane region" description="Helical" evidence="6">
    <location>
        <begin position="193"/>
        <end position="213"/>
    </location>
</feature>
<feature type="transmembrane region" description="Helical" evidence="6">
    <location>
        <begin position="117"/>
        <end position="143"/>
    </location>
</feature>
<dbReference type="STRING" id="1611254.A0A2G5UVR6"/>
<dbReference type="EMBL" id="PDUG01000002">
    <property type="protein sequence ID" value="PIC43608.1"/>
    <property type="molecule type" value="Genomic_DNA"/>
</dbReference>
<evidence type="ECO:0000256" key="2">
    <source>
        <dbReference type="ARBA" id="ARBA00022692"/>
    </source>
</evidence>
<evidence type="ECO:0000256" key="3">
    <source>
        <dbReference type="ARBA" id="ARBA00022989"/>
    </source>
</evidence>
<name>A0A2G5UVR6_9PELO</name>
<proteinExistence type="predicted"/>
<evidence type="ECO:0000313" key="7">
    <source>
        <dbReference type="EMBL" id="PIC43608.1"/>
    </source>
</evidence>
<feature type="transmembrane region" description="Helical" evidence="6">
    <location>
        <begin position="12"/>
        <end position="33"/>
    </location>
</feature>
<comment type="subcellular location">
    <subcellularLocation>
        <location evidence="1">Membrane</location>
        <topology evidence="1">Multi-pass membrane protein</topology>
    </subcellularLocation>
</comment>
<dbReference type="SUPFAM" id="SSF81338">
    <property type="entry name" value="Aquaporin-like"/>
    <property type="match status" value="1"/>
</dbReference>
<dbReference type="Proteomes" id="UP000230233">
    <property type="component" value="Chromosome II"/>
</dbReference>
<evidence type="ECO:0000313" key="8">
    <source>
        <dbReference type="Proteomes" id="UP000230233"/>
    </source>
</evidence>